<dbReference type="InterPro" id="IPR038765">
    <property type="entry name" value="Papain-like_cys_pep_sf"/>
</dbReference>
<comment type="similarity">
    <text evidence="1 2">Belongs to the arylamine N-acetyltransferase family.</text>
</comment>
<dbReference type="RefSeq" id="WP_311630507.1">
    <property type="nucleotide sequence ID" value="NZ_JAVREN010000012.1"/>
</dbReference>
<protein>
    <submittedName>
        <fullName evidence="3">Arylamine N-acetyltransferase</fullName>
    </submittedName>
</protein>
<dbReference type="PRINTS" id="PR01543">
    <property type="entry name" value="ANATRNSFRASE"/>
</dbReference>
<evidence type="ECO:0000256" key="1">
    <source>
        <dbReference type="ARBA" id="ARBA00006547"/>
    </source>
</evidence>
<sequence>MDDERIAAYLRRLGLPRPRKADAETLRELQLRHLRTVPFENLSVHLGEDVQLTEEAVVEKVTARARGGFCYELNGAFAALLRALGFEVTLLNARVTQPDGAVGPPYDHLTLAVRGADGSGPWLADVGFGDNAHHPLLLDSRAGQRDPAGLYRLTETAEGDLDLTRDGIPQFRIETRPRAFSDFEATCWFHRTSPLSPFTRSLVCSRFTEHGRITLSGRRLTVTAAGGRETTELPDEAAVLDAYRTHFGISLEREPTARDFGPRP</sequence>
<name>A0ABU2L7D7_9ACTN</name>
<gene>
    <name evidence="3" type="ORF">RM780_10970</name>
</gene>
<dbReference type="Pfam" id="PF00797">
    <property type="entry name" value="Acetyltransf_2"/>
    <property type="match status" value="1"/>
</dbReference>
<keyword evidence="4" id="KW-1185">Reference proteome</keyword>
<dbReference type="SUPFAM" id="SSF54001">
    <property type="entry name" value="Cysteine proteinases"/>
    <property type="match status" value="1"/>
</dbReference>
<reference evidence="4" key="1">
    <citation type="submission" date="2023-07" db="EMBL/GenBank/DDBJ databases">
        <title>30 novel species of actinomycetes from the DSMZ collection.</title>
        <authorList>
            <person name="Nouioui I."/>
        </authorList>
    </citation>
    <scope>NUCLEOTIDE SEQUENCE [LARGE SCALE GENOMIC DNA]</scope>
    <source>
        <strain evidence="4">DSM 44917</strain>
    </source>
</reference>
<dbReference type="Proteomes" id="UP001183388">
    <property type="component" value="Unassembled WGS sequence"/>
</dbReference>
<organism evidence="3 4">
    <name type="scientific">Streptomyces boetiae</name>
    <dbReference type="NCBI Taxonomy" id="3075541"/>
    <lineage>
        <taxon>Bacteria</taxon>
        <taxon>Bacillati</taxon>
        <taxon>Actinomycetota</taxon>
        <taxon>Actinomycetes</taxon>
        <taxon>Kitasatosporales</taxon>
        <taxon>Streptomycetaceae</taxon>
        <taxon>Streptomyces</taxon>
    </lineage>
</organism>
<comment type="caution">
    <text evidence="3">The sequence shown here is derived from an EMBL/GenBank/DDBJ whole genome shotgun (WGS) entry which is preliminary data.</text>
</comment>
<dbReference type="PANTHER" id="PTHR11786">
    <property type="entry name" value="N-HYDROXYARYLAMINE O-ACETYLTRANSFERASE"/>
    <property type="match status" value="1"/>
</dbReference>
<proteinExistence type="inferred from homology"/>
<accession>A0ABU2L7D7</accession>
<dbReference type="Gene3D" id="3.30.2140.10">
    <property type="entry name" value="Arylamine N-acetyltransferase"/>
    <property type="match status" value="1"/>
</dbReference>
<dbReference type="PANTHER" id="PTHR11786:SF0">
    <property type="entry name" value="ARYLAMINE N-ACETYLTRANSFERASE 4-RELATED"/>
    <property type="match status" value="1"/>
</dbReference>
<evidence type="ECO:0000313" key="3">
    <source>
        <dbReference type="EMBL" id="MDT0307484.1"/>
    </source>
</evidence>
<evidence type="ECO:0000313" key="4">
    <source>
        <dbReference type="Proteomes" id="UP001183388"/>
    </source>
</evidence>
<dbReference type="EMBL" id="JAVREN010000012">
    <property type="protein sequence ID" value="MDT0307484.1"/>
    <property type="molecule type" value="Genomic_DNA"/>
</dbReference>
<evidence type="ECO:0000256" key="2">
    <source>
        <dbReference type="RuleBase" id="RU003452"/>
    </source>
</evidence>
<dbReference type="InterPro" id="IPR001447">
    <property type="entry name" value="Arylamine_N-AcTrfase"/>
</dbReference>
<dbReference type="Gene3D" id="2.40.128.150">
    <property type="entry name" value="Cysteine proteinases"/>
    <property type="match status" value="1"/>
</dbReference>